<dbReference type="Gene3D" id="3.20.20.70">
    <property type="entry name" value="Aldolase class I"/>
    <property type="match status" value="1"/>
</dbReference>
<dbReference type="EC" id="4.1.1.48" evidence="4"/>
<gene>
    <name evidence="12" type="primary">trpC</name>
    <name evidence="12" type="ORF">LPQ35_08995</name>
</gene>
<evidence type="ECO:0000256" key="6">
    <source>
        <dbReference type="ARBA" id="ARBA00022605"/>
    </source>
</evidence>
<evidence type="ECO:0000313" key="13">
    <source>
        <dbReference type="Proteomes" id="UP001492541"/>
    </source>
</evidence>
<evidence type="ECO:0000259" key="11">
    <source>
        <dbReference type="Pfam" id="PF00218"/>
    </source>
</evidence>
<sequence length="232" mass="25861">MRKSLYKMIKLRKQEQFNAVIAEIKVHSPKHGDLLRGRSVLDILRTYEKCDVAGISYITEKKHFRGSFETFREICRNTDLPVLRKDFVTSVDEVERTAETEGSALLLIARILGDRTAELVDSCHDHGVEALVEVHSPYDADIALETSARLIGINNRDISRLELDDGGVEVTERIAPLLKTPALKVSESGISTLDHLTRALRHADAVLVGTAFMLADDMERRVREFVGGGGHA</sequence>
<name>A0ABZ3H279_GEOAI</name>
<dbReference type="PROSITE" id="PS00614">
    <property type="entry name" value="IGPS"/>
    <property type="match status" value="1"/>
</dbReference>
<dbReference type="SUPFAM" id="SSF51366">
    <property type="entry name" value="Ribulose-phoshate binding barrel"/>
    <property type="match status" value="1"/>
</dbReference>
<evidence type="ECO:0000256" key="1">
    <source>
        <dbReference type="ARBA" id="ARBA00001633"/>
    </source>
</evidence>
<evidence type="ECO:0000256" key="2">
    <source>
        <dbReference type="ARBA" id="ARBA00004696"/>
    </source>
</evidence>
<evidence type="ECO:0000256" key="4">
    <source>
        <dbReference type="ARBA" id="ARBA00012362"/>
    </source>
</evidence>
<accession>A0ABZ3H279</accession>
<dbReference type="InterPro" id="IPR011060">
    <property type="entry name" value="RibuloseP-bd_barrel"/>
</dbReference>
<keyword evidence="13" id="KW-1185">Reference proteome</keyword>
<dbReference type="GeneID" id="90449825"/>
<comment type="catalytic activity">
    <reaction evidence="1">
        <text>1-(2-carboxyphenylamino)-1-deoxy-D-ribulose 5-phosphate + H(+) = (1S,2R)-1-C-(indol-3-yl)glycerol 3-phosphate + CO2 + H2O</text>
        <dbReference type="Rhea" id="RHEA:23476"/>
        <dbReference type="ChEBI" id="CHEBI:15377"/>
        <dbReference type="ChEBI" id="CHEBI:15378"/>
        <dbReference type="ChEBI" id="CHEBI:16526"/>
        <dbReference type="ChEBI" id="CHEBI:58613"/>
        <dbReference type="ChEBI" id="CHEBI:58866"/>
        <dbReference type="EC" id="4.1.1.48"/>
    </reaction>
</comment>
<dbReference type="InterPro" id="IPR045186">
    <property type="entry name" value="Indole-3-glycerol_P_synth"/>
</dbReference>
<dbReference type="CDD" id="cd00331">
    <property type="entry name" value="IGPS"/>
    <property type="match status" value="1"/>
</dbReference>
<evidence type="ECO:0000256" key="5">
    <source>
        <dbReference type="ARBA" id="ARBA00018080"/>
    </source>
</evidence>
<dbReference type="EMBL" id="CP087714">
    <property type="protein sequence ID" value="XAT63384.1"/>
    <property type="molecule type" value="Genomic_DNA"/>
</dbReference>
<proteinExistence type="inferred from homology"/>
<dbReference type="InterPro" id="IPR013798">
    <property type="entry name" value="Indole-3-glycerol_P_synth_dom"/>
</dbReference>
<keyword evidence="7" id="KW-0210">Decarboxylase</keyword>
<keyword evidence="10 12" id="KW-0456">Lyase</keyword>
<dbReference type="Pfam" id="PF00218">
    <property type="entry name" value="IGPS"/>
    <property type="match status" value="1"/>
</dbReference>
<keyword evidence="6" id="KW-0028">Amino-acid biosynthesis</keyword>
<protein>
    <recommendedName>
        <fullName evidence="5">Indole-3-glycerol phosphate synthase</fullName>
        <ecNumber evidence="4">4.1.1.48</ecNumber>
    </recommendedName>
</protein>
<evidence type="ECO:0000313" key="12">
    <source>
        <dbReference type="EMBL" id="XAT63384.1"/>
    </source>
</evidence>
<evidence type="ECO:0000256" key="8">
    <source>
        <dbReference type="ARBA" id="ARBA00022822"/>
    </source>
</evidence>
<evidence type="ECO:0000256" key="9">
    <source>
        <dbReference type="ARBA" id="ARBA00023141"/>
    </source>
</evidence>
<dbReference type="GO" id="GO:0004425">
    <property type="term" value="F:indole-3-glycerol-phosphate synthase activity"/>
    <property type="evidence" value="ECO:0007669"/>
    <property type="project" value="UniProtKB-EC"/>
</dbReference>
<feature type="domain" description="Indole-3-glycerol phosphate synthase" evidence="11">
    <location>
        <begin position="10"/>
        <end position="225"/>
    </location>
</feature>
<dbReference type="InterPro" id="IPR013785">
    <property type="entry name" value="Aldolase_TIM"/>
</dbReference>
<dbReference type="PANTHER" id="PTHR22854">
    <property type="entry name" value="TRYPTOPHAN BIOSYNTHESIS PROTEIN"/>
    <property type="match status" value="1"/>
</dbReference>
<organism evidence="12 13">
    <name type="scientific">Geoglobus acetivorans</name>
    <dbReference type="NCBI Taxonomy" id="565033"/>
    <lineage>
        <taxon>Archaea</taxon>
        <taxon>Methanobacteriati</taxon>
        <taxon>Methanobacteriota</taxon>
        <taxon>Archaeoglobi</taxon>
        <taxon>Archaeoglobales</taxon>
        <taxon>Archaeoglobaceae</taxon>
        <taxon>Geoglobus</taxon>
    </lineage>
</organism>
<comment type="similarity">
    <text evidence="3">Belongs to the TrpC family.</text>
</comment>
<evidence type="ECO:0000256" key="7">
    <source>
        <dbReference type="ARBA" id="ARBA00022793"/>
    </source>
</evidence>
<dbReference type="InterPro" id="IPR001468">
    <property type="entry name" value="Indole-3-GlycerolPSynthase_CS"/>
</dbReference>
<comment type="pathway">
    <text evidence="2">Amino-acid biosynthesis; L-tryptophan biosynthesis; L-tryptophan from chorismate: step 4/5.</text>
</comment>
<evidence type="ECO:0000256" key="3">
    <source>
        <dbReference type="ARBA" id="ARBA00008737"/>
    </source>
</evidence>
<keyword evidence="8" id="KW-0822">Tryptophan biosynthesis</keyword>
<dbReference type="RefSeq" id="WP_193808612.1">
    <property type="nucleotide sequence ID" value="NZ_CP087714.1"/>
</dbReference>
<reference evidence="12 13" key="1">
    <citation type="submission" date="2021-11" db="EMBL/GenBank/DDBJ databases">
        <title>Whole genome of Geoglobus acetivorans.</title>
        <authorList>
            <person name="Liu D."/>
        </authorList>
    </citation>
    <scope>NUCLEOTIDE SEQUENCE [LARGE SCALE GENOMIC DNA]</scope>
    <source>
        <strain evidence="12 13">SBH6</strain>
    </source>
</reference>
<evidence type="ECO:0000256" key="10">
    <source>
        <dbReference type="ARBA" id="ARBA00023239"/>
    </source>
</evidence>
<dbReference type="NCBIfam" id="NF001376">
    <property type="entry name" value="PRK00278.2-3"/>
    <property type="match status" value="1"/>
</dbReference>
<dbReference type="Proteomes" id="UP001492541">
    <property type="component" value="Chromosome"/>
</dbReference>
<dbReference type="PANTHER" id="PTHR22854:SF2">
    <property type="entry name" value="INDOLE-3-GLYCEROL-PHOSPHATE SYNTHASE"/>
    <property type="match status" value="1"/>
</dbReference>
<keyword evidence="9" id="KW-0057">Aromatic amino acid biosynthesis</keyword>